<dbReference type="Pfam" id="PF13439">
    <property type="entry name" value="Glyco_transf_4"/>
    <property type="match status" value="1"/>
</dbReference>
<evidence type="ECO:0000256" key="2">
    <source>
        <dbReference type="ARBA" id="ARBA00022679"/>
    </source>
</evidence>
<gene>
    <name evidence="5" type="ORF">GA0070558_113187</name>
</gene>
<evidence type="ECO:0000259" key="4">
    <source>
        <dbReference type="Pfam" id="PF13439"/>
    </source>
</evidence>
<accession>A0A1C4W7F6</accession>
<evidence type="ECO:0000313" key="5">
    <source>
        <dbReference type="EMBL" id="SCE92125.1"/>
    </source>
</evidence>
<dbReference type="AlphaFoldDB" id="A0A1C4W7F6"/>
<reference evidence="5 6" key="1">
    <citation type="submission" date="2016-06" db="EMBL/GenBank/DDBJ databases">
        <authorList>
            <person name="Kjaerup R.B."/>
            <person name="Dalgaard T.S."/>
            <person name="Juul-Madsen H.R."/>
        </authorList>
    </citation>
    <scope>NUCLEOTIDE SEQUENCE [LARGE SCALE GENOMIC DNA]</scope>
    <source>
        <strain evidence="5 6">DSM 45626</strain>
    </source>
</reference>
<dbReference type="EMBL" id="FMCW01000013">
    <property type="protein sequence ID" value="SCE92125.1"/>
    <property type="molecule type" value="Genomic_DNA"/>
</dbReference>
<sequence length="399" mass="43215">MTRTDGGAGWVAIVGPFRFPWGQASSRRVHGIACSLAAAGRHVVVACGEHGPGLTPLPEAVGPGSVSYLGLGEIPPAGAGKLDKAVRAWWSWGARTVRWLDSRPTRPSHVVLYNGDAPYAARLRAWCRRNGVPLIADVVDRYSPEQLRGGRFAPPYLSALLAFRYHYPRCAGVIAVSSYLGDHFRGYGLPVLRVPPTLDARALAVLADHWSDGDGPLGLVYAGDPGRKDLVATIVRAVRLVDESGDRVELRIVGPTVERVRELLGGEPVPAGVRVLGRLPQQQVWAEVRRADFSVLLRPPTRFNRAGFPTKFGESLANGTPVIANLTSDLAEHLTDGVEGLVCPDHSVDALAATLRRALLLSVEDRALMRKAARRRALESFDFRVHARALADFLDSVRP</sequence>
<dbReference type="InterPro" id="IPR001296">
    <property type="entry name" value="Glyco_trans_1"/>
</dbReference>
<dbReference type="PANTHER" id="PTHR12526">
    <property type="entry name" value="GLYCOSYLTRANSFERASE"/>
    <property type="match status" value="1"/>
</dbReference>
<evidence type="ECO:0000313" key="6">
    <source>
        <dbReference type="Proteomes" id="UP000199375"/>
    </source>
</evidence>
<dbReference type="GO" id="GO:0016757">
    <property type="term" value="F:glycosyltransferase activity"/>
    <property type="evidence" value="ECO:0007669"/>
    <property type="project" value="InterPro"/>
</dbReference>
<dbReference type="RefSeq" id="WP_091280199.1">
    <property type="nucleotide sequence ID" value="NZ_FMCW01000013.1"/>
</dbReference>
<dbReference type="Proteomes" id="UP000199375">
    <property type="component" value="Unassembled WGS sequence"/>
</dbReference>
<proteinExistence type="predicted"/>
<dbReference type="SUPFAM" id="SSF53756">
    <property type="entry name" value="UDP-Glycosyltransferase/glycogen phosphorylase"/>
    <property type="match status" value="1"/>
</dbReference>
<dbReference type="Pfam" id="PF00534">
    <property type="entry name" value="Glycos_transf_1"/>
    <property type="match status" value="1"/>
</dbReference>
<evidence type="ECO:0000256" key="1">
    <source>
        <dbReference type="ARBA" id="ARBA00022676"/>
    </source>
</evidence>
<dbReference type="Gene3D" id="3.40.50.2000">
    <property type="entry name" value="Glycogen Phosphorylase B"/>
    <property type="match status" value="2"/>
</dbReference>
<protein>
    <submittedName>
        <fullName evidence="5">Glycosyltransferase involved in cell wall bisynthesis</fullName>
    </submittedName>
</protein>
<feature type="domain" description="Glycosyl transferase family 1" evidence="3">
    <location>
        <begin position="231"/>
        <end position="376"/>
    </location>
</feature>
<keyword evidence="1" id="KW-0328">Glycosyltransferase</keyword>
<evidence type="ECO:0000259" key="3">
    <source>
        <dbReference type="Pfam" id="PF00534"/>
    </source>
</evidence>
<organism evidence="5 6">
    <name type="scientific">Micromonospora haikouensis</name>
    <dbReference type="NCBI Taxonomy" id="686309"/>
    <lineage>
        <taxon>Bacteria</taxon>
        <taxon>Bacillati</taxon>
        <taxon>Actinomycetota</taxon>
        <taxon>Actinomycetes</taxon>
        <taxon>Micromonosporales</taxon>
        <taxon>Micromonosporaceae</taxon>
        <taxon>Micromonospora</taxon>
    </lineage>
</organism>
<dbReference type="InterPro" id="IPR028098">
    <property type="entry name" value="Glyco_trans_4-like_N"/>
</dbReference>
<keyword evidence="2 5" id="KW-0808">Transferase</keyword>
<name>A0A1C4W7F6_9ACTN</name>
<feature type="domain" description="Glycosyltransferase subfamily 4-like N-terminal" evidence="4">
    <location>
        <begin position="26"/>
        <end position="190"/>
    </location>
</feature>